<protein>
    <submittedName>
        <fullName evidence="1">Uncharacterized protein</fullName>
    </submittedName>
</protein>
<dbReference type="KEGG" id="llu:AKJ09_10143"/>
<sequence length="58" mass="6293">MTAAIHVSPNYSRGPPFATILTESIVSVSNCEAGRRHQSVSVAKAARLWVWAVTKPDQ</sequence>
<accession>A0A0K1QDG9</accession>
<gene>
    <name evidence="1" type="ORF">AKJ09_10143</name>
</gene>
<evidence type="ECO:0000313" key="2">
    <source>
        <dbReference type="Proteomes" id="UP000064967"/>
    </source>
</evidence>
<organism evidence="1 2">
    <name type="scientific">Labilithrix luteola</name>
    <dbReference type="NCBI Taxonomy" id="1391654"/>
    <lineage>
        <taxon>Bacteria</taxon>
        <taxon>Pseudomonadati</taxon>
        <taxon>Myxococcota</taxon>
        <taxon>Polyangia</taxon>
        <taxon>Polyangiales</taxon>
        <taxon>Labilitrichaceae</taxon>
        <taxon>Labilithrix</taxon>
    </lineage>
</organism>
<dbReference type="STRING" id="1391654.AKJ09_10143"/>
<evidence type="ECO:0000313" key="1">
    <source>
        <dbReference type="EMBL" id="AKV03480.1"/>
    </source>
</evidence>
<reference evidence="1 2" key="1">
    <citation type="submission" date="2015-08" db="EMBL/GenBank/DDBJ databases">
        <authorList>
            <person name="Babu N.S."/>
            <person name="Beckwith C.J."/>
            <person name="Beseler K.G."/>
            <person name="Brison A."/>
            <person name="Carone J.V."/>
            <person name="Caskin T.P."/>
            <person name="Diamond M."/>
            <person name="Durham M.E."/>
            <person name="Foxe J.M."/>
            <person name="Go M."/>
            <person name="Henderson B.A."/>
            <person name="Jones I.B."/>
            <person name="McGettigan J.A."/>
            <person name="Micheletti S.J."/>
            <person name="Nasrallah M.E."/>
            <person name="Ortiz D."/>
            <person name="Piller C.R."/>
            <person name="Privatt S.R."/>
            <person name="Schneider S.L."/>
            <person name="Sharp S."/>
            <person name="Smith T.C."/>
            <person name="Stanton J.D."/>
            <person name="Ullery H.E."/>
            <person name="Wilson R.J."/>
            <person name="Serrano M.G."/>
            <person name="Buck G."/>
            <person name="Lee V."/>
            <person name="Wang Y."/>
            <person name="Carvalho R."/>
            <person name="Voegtly L."/>
            <person name="Shi R."/>
            <person name="Duckworth R."/>
            <person name="Johnson A."/>
            <person name="Loviza R."/>
            <person name="Walstead R."/>
            <person name="Shah Z."/>
            <person name="Kiflezghi M."/>
            <person name="Wade K."/>
            <person name="Ball S.L."/>
            <person name="Bradley K.W."/>
            <person name="Asai D.J."/>
            <person name="Bowman C.A."/>
            <person name="Russell D.A."/>
            <person name="Pope W.H."/>
            <person name="Jacobs-Sera D."/>
            <person name="Hendrix R.W."/>
            <person name="Hatfull G.F."/>
        </authorList>
    </citation>
    <scope>NUCLEOTIDE SEQUENCE [LARGE SCALE GENOMIC DNA]</scope>
    <source>
        <strain evidence="1 2">DSM 27648</strain>
    </source>
</reference>
<name>A0A0K1QDG9_9BACT</name>
<proteinExistence type="predicted"/>
<dbReference type="Proteomes" id="UP000064967">
    <property type="component" value="Chromosome"/>
</dbReference>
<dbReference type="AlphaFoldDB" id="A0A0K1QDG9"/>
<keyword evidence="2" id="KW-1185">Reference proteome</keyword>
<dbReference type="EMBL" id="CP012333">
    <property type="protein sequence ID" value="AKV03480.1"/>
    <property type="molecule type" value="Genomic_DNA"/>
</dbReference>